<dbReference type="RefSeq" id="WP_004618532.1">
    <property type="nucleotide sequence ID" value="NZ_APMP01000008.1"/>
</dbReference>
<evidence type="ECO:0000256" key="1">
    <source>
        <dbReference type="SAM" id="Phobius"/>
    </source>
</evidence>
<feature type="transmembrane region" description="Helical" evidence="1">
    <location>
        <begin position="263"/>
        <end position="282"/>
    </location>
</feature>
<dbReference type="PATRIC" id="fig|1292034.3.peg.1861"/>
<accession>R0EML2</accession>
<feature type="transmembrane region" description="Helical" evidence="1">
    <location>
        <begin position="294"/>
        <end position="313"/>
    </location>
</feature>
<dbReference type="InterPro" id="IPR036259">
    <property type="entry name" value="MFS_trans_sf"/>
</dbReference>
<dbReference type="AlphaFoldDB" id="R0EML2"/>
<dbReference type="Proteomes" id="UP000013063">
    <property type="component" value="Unassembled WGS sequence"/>
</dbReference>
<dbReference type="SUPFAM" id="SSF103473">
    <property type="entry name" value="MFS general substrate transporter"/>
    <property type="match status" value="1"/>
</dbReference>
<dbReference type="eggNOG" id="COG2211">
    <property type="taxonomic scope" value="Bacteria"/>
</dbReference>
<feature type="transmembrane region" description="Helical" evidence="1">
    <location>
        <begin position="389"/>
        <end position="413"/>
    </location>
</feature>
<feature type="transmembrane region" description="Helical" evidence="1">
    <location>
        <begin position="157"/>
        <end position="178"/>
    </location>
</feature>
<feature type="transmembrane region" description="Helical" evidence="1">
    <location>
        <begin position="57"/>
        <end position="79"/>
    </location>
</feature>
<dbReference type="OrthoDB" id="6009269at2"/>
<keyword evidence="1" id="KW-0812">Transmembrane</keyword>
<feature type="transmembrane region" description="Helical" evidence="1">
    <location>
        <begin position="358"/>
        <end position="383"/>
    </location>
</feature>
<feature type="transmembrane region" description="Helical" evidence="1">
    <location>
        <begin position="230"/>
        <end position="251"/>
    </location>
</feature>
<reference evidence="2 3" key="1">
    <citation type="journal article" date="2013" name="Genome Announc.">
        <title>Draft Genome Sequence for Caulobacter sp. Strain OR37, a Bacterium Tolerant to Heavy Metals.</title>
        <authorList>
            <person name="Utturkar S.M."/>
            <person name="Bollmann A."/>
            <person name="Brzoska R.M."/>
            <person name="Klingeman D.M."/>
            <person name="Epstein S.E."/>
            <person name="Palumbo A.V."/>
            <person name="Brown S.D."/>
        </authorList>
    </citation>
    <scope>NUCLEOTIDE SEQUENCE [LARGE SCALE GENOMIC DNA]</scope>
    <source>
        <strain evidence="2 3">OR37</strain>
    </source>
</reference>
<keyword evidence="1" id="KW-1133">Transmembrane helix</keyword>
<name>R0EML2_CAUVI</name>
<dbReference type="EMBL" id="APMP01000008">
    <property type="protein sequence ID" value="ENZ82317.1"/>
    <property type="molecule type" value="Genomic_DNA"/>
</dbReference>
<protein>
    <submittedName>
        <fullName evidence="2">Na+/melibiose symporter-like transporter</fullName>
    </submittedName>
</protein>
<gene>
    <name evidence="2" type="ORF">OR37_01872</name>
</gene>
<proteinExistence type="predicted"/>
<organism evidence="2 3">
    <name type="scientific">Caulobacter vibrioides OR37</name>
    <dbReference type="NCBI Taxonomy" id="1292034"/>
    <lineage>
        <taxon>Bacteria</taxon>
        <taxon>Pseudomonadati</taxon>
        <taxon>Pseudomonadota</taxon>
        <taxon>Alphaproteobacteria</taxon>
        <taxon>Caulobacterales</taxon>
        <taxon>Caulobacteraceae</taxon>
        <taxon>Caulobacter</taxon>
    </lineage>
</organism>
<keyword evidence="1" id="KW-0472">Membrane</keyword>
<dbReference type="STRING" id="1292034.OR37_01872"/>
<dbReference type="Pfam" id="PF13347">
    <property type="entry name" value="MFS_2"/>
    <property type="match status" value="1"/>
</dbReference>
<sequence>MGVIQTPSQHSDAKGEAPRRSAYGAGHFAKSLAWTFTDLLLAYYANVHVGLSAHQTGLLLFLSMAYGAGLDPAVAYFLRHAEGSRRRILQIQFLAGVLTAGALLVVFLPPVEGVGSFAYLLAALFFLRTAYAVYDVAQNALVSLLPANEADAHRYVILRQTLSAVARLCVAALSFLIISKTAPMGREAGLVAVIAVLIVATGGWILAWAGPASGGVERRSVPGLRLPRGAGRLLLAAAIHSGPFSMAARMVTFVQGAGADDHTGAALLFALVLGTLMGPIGLGRMRFEDGEFRAALVFTALAVFGGVGFAVAPRSGAPALAACLAYGVGLGGTMTLFWRGMSVAVREHALRTGVRTDLAAFALLTAVLKLASALSGGAVGLALDGFRAGAPATALALGALVTVGGVGFLALFAPRRFAPKLV</sequence>
<feature type="transmembrane region" description="Helical" evidence="1">
    <location>
        <begin position="117"/>
        <end position="137"/>
    </location>
</feature>
<feature type="transmembrane region" description="Helical" evidence="1">
    <location>
        <begin position="91"/>
        <end position="111"/>
    </location>
</feature>
<evidence type="ECO:0000313" key="3">
    <source>
        <dbReference type="Proteomes" id="UP000013063"/>
    </source>
</evidence>
<feature type="transmembrane region" description="Helical" evidence="1">
    <location>
        <begin position="190"/>
        <end position="209"/>
    </location>
</feature>
<comment type="caution">
    <text evidence="2">The sequence shown here is derived from an EMBL/GenBank/DDBJ whole genome shotgun (WGS) entry which is preliminary data.</text>
</comment>
<feature type="transmembrane region" description="Helical" evidence="1">
    <location>
        <begin position="319"/>
        <end position="338"/>
    </location>
</feature>
<keyword evidence="3" id="KW-1185">Reference proteome</keyword>
<evidence type="ECO:0000313" key="2">
    <source>
        <dbReference type="EMBL" id="ENZ82317.1"/>
    </source>
</evidence>